<evidence type="ECO:0000313" key="2">
    <source>
        <dbReference type="EMBL" id="CAE8626404.1"/>
    </source>
</evidence>
<evidence type="ECO:0000313" key="3">
    <source>
        <dbReference type="Proteomes" id="UP000654075"/>
    </source>
</evidence>
<dbReference type="AlphaFoldDB" id="A0A813GQM4"/>
<reference evidence="2" key="1">
    <citation type="submission" date="2021-02" db="EMBL/GenBank/DDBJ databases">
        <authorList>
            <person name="Dougan E. K."/>
            <person name="Rhodes N."/>
            <person name="Thang M."/>
            <person name="Chan C."/>
        </authorList>
    </citation>
    <scope>NUCLEOTIDE SEQUENCE</scope>
</reference>
<feature type="compositionally biased region" description="Basic and acidic residues" evidence="1">
    <location>
        <begin position="198"/>
        <end position="209"/>
    </location>
</feature>
<feature type="region of interest" description="Disordered" evidence="1">
    <location>
        <begin position="189"/>
        <end position="209"/>
    </location>
</feature>
<sequence>QPPAVLLEVRGLLPPNKQKPLSAVEPSVSPDLPPRPHSRQETPSVRMLEMPPRPNSVQGLTPRSNHHGRHVAAAWDVQGLTPRRENVHSIQGLTPRPQSRADDAQNPSSRPAMEGGGDTPRAMHTPRQLREEVYTPRASTEVELVAAAVLRSPTPQRFGTAAGQGGYTPDPAVPLAATQAVASGGARLGFAGMPLDDEMPRVDERSIRE</sequence>
<keyword evidence="3" id="KW-1185">Reference proteome</keyword>
<feature type="region of interest" description="Disordered" evidence="1">
    <location>
        <begin position="10"/>
        <end position="127"/>
    </location>
</feature>
<dbReference type="EMBL" id="CAJNNV010028966">
    <property type="protein sequence ID" value="CAE8626404.1"/>
    <property type="molecule type" value="Genomic_DNA"/>
</dbReference>
<evidence type="ECO:0000256" key="1">
    <source>
        <dbReference type="SAM" id="MobiDB-lite"/>
    </source>
</evidence>
<protein>
    <submittedName>
        <fullName evidence="2">Uncharacterized protein</fullName>
    </submittedName>
</protein>
<accession>A0A813GQM4</accession>
<gene>
    <name evidence="2" type="ORF">PGLA1383_LOCUS43338</name>
</gene>
<name>A0A813GQM4_POLGL</name>
<feature type="non-terminal residue" evidence="2">
    <location>
        <position position="1"/>
    </location>
</feature>
<dbReference type="Proteomes" id="UP000654075">
    <property type="component" value="Unassembled WGS sequence"/>
</dbReference>
<feature type="non-terminal residue" evidence="2">
    <location>
        <position position="209"/>
    </location>
</feature>
<organism evidence="2 3">
    <name type="scientific">Polarella glacialis</name>
    <name type="common">Dinoflagellate</name>
    <dbReference type="NCBI Taxonomy" id="89957"/>
    <lineage>
        <taxon>Eukaryota</taxon>
        <taxon>Sar</taxon>
        <taxon>Alveolata</taxon>
        <taxon>Dinophyceae</taxon>
        <taxon>Suessiales</taxon>
        <taxon>Suessiaceae</taxon>
        <taxon>Polarella</taxon>
    </lineage>
</organism>
<proteinExistence type="predicted"/>
<comment type="caution">
    <text evidence="2">The sequence shown here is derived from an EMBL/GenBank/DDBJ whole genome shotgun (WGS) entry which is preliminary data.</text>
</comment>